<feature type="region of interest" description="Disordered" evidence="1">
    <location>
        <begin position="162"/>
        <end position="222"/>
    </location>
</feature>
<protein>
    <submittedName>
        <fullName evidence="2">Uncharacterized protein</fullName>
    </submittedName>
</protein>
<evidence type="ECO:0000313" key="2">
    <source>
        <dbReference type="EMBL" id="KYN31743.1"/>
    </source>
</evidence>
<feature type="non-terminal residue" evidence="2">
    <location>
        <position position="1"/>
    </location>
</feature>
<feature type="compositionally biased region" description="Basic and acidic residues" evidence="1">
    <location>
        <begin position="169"/>
        <end position="193"/>
    </location>
</feature>
<dbReference type="AlphaFoldDB" id="A0A195EU21"/>
<evidence type="ECO:0000256" key="1">
    <source>
        <dbReference type="SAM" id="MobiDB-lite"/>
    </source>
</evidence>
<accession>A0A195EU21</accession>
<proteinExistence type="predicted"/>
<dbReference type="EMBL" id="KQ981965">
    <property type="protein sequence ID" value="KYN31743.1"/>
    <property type="molecule type" value="Genomic_DNA"/>
</dbReference>
<feature type="compositionally biased region" description="Basic residues" evidence="1">
    <location>
        <begin position="201"/>
        <end position="212"/>
    </location>
</feature>
<dbReference type="Proteomes" id="UP000078541">
    <property type="component" value="Unassembled WGS sequence"/>
</dbReference>
<sequence length="222" mass="24405">VRPKLGRSVYNLQTRERAPPHRSGLPQLQCALFSEAESSHRVVKCYCVNSIYFRHGTRYSYSVPSGDAAVRFVAAKGDGRPPSASGGVYVVRNIRQCRGTKLQLTPFALFSEEALYSANEPARRQALGSQVLEGSRGSLLATSPGHSGSKLPALPLSQLACSGRTPRVGGEEKKANERLGERRGRQEREKELPLGEYSRVSSKRKKKSTLSKKSRETTEGMQ</sequence>
<evidence type="ECO:0000313" key="3">
    <source>
        <dbReference type="Proteomes" id="UP000078541"/>
    </source>
</evidence>
<gene>
    <name evidence="2" type="ORF">ALC56_13882</name>
</gene>
<keyword evidence="3" id="KW-1185">Reference proteome</keyword>
<organism evidence="2 3">
    <name type="scientific">Trachymyrmex septentrionalis</name>
    <dbReference type="NCBI Taxonomy" id="34720"/>
    <lineage>
        <taxon>Eukaryota</taxon>
        <taxon>Metazoa</taxon>
        <taxon>Ecdysozoa</taxon>
        <taxon>Arthropoda</taxon>
        <taxon>Hexapoda</taxon>
        <taxon>Insecta</taxon>
        <taxon>Pterygota</taxon>
        <taxon>Neoptera</taxon>
        <taxon>Endopterygota</taxon>
        <taxon>Hymenoptera</taxon>
        <taxon>Apocrita</taxon>
        <taxon>Aculeata</taxon>
        <taxon>Formicoidea</taxon>
        <taxon>Formicidae</taxon>
        <taxon>Myrmicinae</taxon>
        <taxon>Trachymyrmex</taxon>
    </lineage>
</organism>
<name>A0A195EU21_9HYME</name>
<reference evidence="2 3" key="1">
    <citation type="submission" date="2016-03" db="EMBL/GenBank/DDBJ databases">
        <title>Trachymyrmex septentrionalis WGS genome.</title>
        <authorList>
            <person name="Nygaard S."/>
            <person name="Hu H."/>
            <person name="Boomsma J."/>
            <person name="Zhang G."/>
        </authorList>
    </citation>
    <scope>NUCLEOTIDE SEQUENCE [LARGE SCALE GENOMIC DNA]</scope>
    <source>
        <strain evidence="2">Tsep2-gDNA-1</strain>
        <tissue evidence="2">Whole body</tissue>
    </source>
</reference>
<feature type="compositionally biased region" description="Basic and acidic residues" evidence="1">
    <location>
        <begin position="213"/>
        <end position="222"/>
    </location>
</feature>